<feature type="chain" id="PRO_5015193353" evidence="1">
    <location>
        <begin position="25"/>
        <end position="61"/>
    </location>
</feature>
<feature type="signal peptide" evidence="1">
    <location>
        <begin position="1"/>
        <end position="24"/>
    </location>
</feature>
<dbReference type="AlphaFoldDB" id="A0A2P2QDP6"/>
<evidence type="ECO:0000313" key="2">
    <source>
        <dbReference type="EMBL" id="MBX65150.1"/>
    </source>
</evidence>
<name>A0A2P2QDP6_RHIMU</name>
<accession>A0A2P2QDP6</accession>
<evidence type="ECO:0000256" key="1">
    <source>
        <dbReference type="SAM" id="SignalP"/>
    </source>
</evidence>
<keyword evidence="1" id="KW-0732">Signal</keyword>
<sequence length="61" mass="7060">MFSRIAGFSLFALWILNLRLFVISKENKRDMCTNTCTLTHSLTDMTLMKYVFILIALLLEG</sequence>
<organism evidence="2">
    <name type="scientific">Rhizophora mucronata</name>
    <name type="common">Asiatic mangrove</name>
    <dbReference type="NCBI Taxonomy" id="61149"/>
    <lineage>
        <taxon>Eukaryota</taxon>
        <taxon>Viridiplantae</taxon>
        <taxon>Streptophyta</taxon>
        <taxon>Embryophyta</taxon>
        <taxon>Tracheophyta</taxon>
        <taxon>Spermatophyta</taxon>
        <taxon>Magnoliopsida</taxon>
        <taxon>eudicotyledons</taxon>
        <taxon>Gunneridae</taxon>
        <taxon>Pentapetalae</taxon>
        <taxon>rosids</taxon>
        <taxon>fabids</taxon>
        <taxon>Malpighiales</taxon>
        <taxon>Rhizophoraceae</taxon>
        <taxon>Rhizophora</taxon>
    </lineage>
</organism>
<dbReference type="EMBL" id="GGEC01084666">
    <property type="protein sequence ID" value="MBX65150.1"/>
    <property type="molecule type" value="Transcribed_RNA"/>
</dbReference>
<proteinExistence type="predicted"/>
<protein>
    <submittedName>
        <fullName evidence="2">Uncharacterized protein</fullName>
    </submittedName>
</protein>
<reference evidence="2" key="1">
    <citation type="submission" date="2018-02" db="EMBL/GenBank/DDBJ databases">
        <title>Rhizophora mucronata_Transcriptome.</title>
        <authorList>
            <person name="Meera S.P."/>
            <person name="Sreeshan A."/>
            <person name="Augustine A."/>
        </authorList>
    </citation>
    <scope>NUCLEOTIDE SEQUENCE</scope>
    <source>
        <tissue evidence="2">Leaf</tissue>
    </source>
</reference>